<organism evidence="1 2">
    <name type="scientific">Adiantum capillus-veneris</name>
    <name type="common">Maidenhair fern</name>
    <dbReference type="NCBI Taxonomy" id="13818"/>
    <lineage>
        <taxon>Eukaryota</taxon>
        <taxon>Viridiplantae</taxon>
        <taxon>Streptophyta</taxon>
        <taxon>Embryophyta</taxon>
        <taxon>Tracheophyta</taxon>
        <taxon>Polypodiopsida</taxon>
        <taxon>Polypodiidae</taxon>
        <taxon>Polypodiales</taxon>
        <taxon>Pteridineae</taxon>
        <taxon>Pteridaceae</taxon>
        <taxon>Vittarioideae</taxon>
        <taxon>Adiantum</taxon>
    </lineage>
</organism>
<dbReference type="EMBL" id="JABFUD020000020">
    <property type="protein sequence ID" value="KAI5064235.1"/>
    <property type="molecule type" value="Genomic_DNA"/>
</dbReference>
<dbReference type="Proteomes" id="UP000886520">
    <property type="component" value="Chromosome 20"/>
</dbReference>
<gene>
    <name evidence="1" type="ORF">GOP47_0020905</name>
</gene>
<proteinExistence type="predicted"/>
<accession>A0A9D4UAA4</accession>
<reference evidence="1" key="1">
    <citation type="submission" date="2021-01" db="EMBL/GenBank/DDBJ databases">
        <title>Adiantum capillus-veneris genome.</title>
        <authorList>
            <person name="Fang Y."/>
            <person name="Liao Q."/>
        </authorList>
    </citation>
    <scope>NUCLEOTIDE SEQUENCE</scope>
    <source>
        <strain evidence="1">H3</strain>
        <tissue evidence="1">Leaf</tissue>
    </source>
</reference>
<sequence>MEGEGDVLEGVKITPDIISCVFGLPLLEDPPMVRITDQLMRAEFGAPSVTKNYYMVQQSNLLQHWHVKW</sequence>
<evidence type="ECO:0000313" key="1">
    <source>
        <dbReference type="EMBL" id="KAI5064235.1"/>
    </source>
</evidence>
<evidence type="ECO:0000313" key="2">
    <source>
        <dbReference type="Proteomes" id="UP000886520"/>
    </source>
</evidence>
<protein>
    <submittedName>
        <fullName evidence="1">Uncharacterized protein</fullName>
    </submittedName>
</protein>
<comment type="caution">
    <text evidence="1">The sequence shown here is derived from an EMBL/GenBank/DDBJ whole genome shotgun (WGS) entry which is preliminary data.</text>
</comment>
<dbReference type="AlphaFoldDB" id="A0A9D4UAA4"/>
<keyword evidence="2" id="KW-1185">Reference proteome</keyword>
<name>A0A9D4UAA4_ADICA</name>